<dbReference type="InterPro" id="IPR002716">
    <property type="entry name" value="PIN_dom"/>
</dbReference>
<dbReference type="VEuPathDB" id="FungiDB:HMPREF1544_10981"/>
<feature type="compositionally biased region" description="Basic and acidic residues" evidence="1">
    <location>
        <begin position="10"/>
        <end position="20"/>
    </location>
</feature>
<feature type="compositionally biased region" description="Basic and acidic residues" evidence="1">
    <location>
        <begin position="220"/>
        <end position="235"/>
    </location>
</feature>
<dbReference type="InterPro" id="IPR045153">
    <property type="entry name" value="Est1/Ebs1-like"/>
</dbReference>
<dbReference type="Gene3D" id="3.40.50.1010">
    <property type="entry name" value="5'-nuclease"/>
    <property type="match status" value="1"/>
</dbReference>
<feature type="domain" description="PIN" evidence="2">
    <location>
        <begin position="1131"/>
        <end position="1272"/>
    </location>
</feature>
<dbReference type="Gene3D" id="1.25.40.10">
    <property type="entry name" value="Tetratricopeptide repeat domain"/>
    <property type="match status" value="1"/>
</dbReference>
<protein>
    <recommendedName>
        <fullName evidence="2">PIN domain-containing protein</fullName>
    </recommendedName>
</protein>
<dbReference type="InterPro" id="IPR029060">
    <property type="entry name" value="PIN-like_dom_sf"/>
</dbReference>
<feature type="region of interest" description="Disordered" evidence="1">
    <location>
        <begin position="218"/>
        <end position="238"/>
    </location>
</feature>
<dbReference type="SUPFAM" id="SSF48452">
    <property type="entry name" value="TPR-like"/>
    <property type="match status" value="1"/>
</dbReference>
<sequence>MSRRKGGNPRRKDTDFERNGRLLISRDSATINNNPTRQLFDPRSDNPIAFNRQQLPKNEPDNTERIVHSRQHATTSLPAYSVRSEASDSEFDVPSRRPPPASGRRLWSADGASVTQPNSPKRPEKPNTKRPMPAINKSIISKKPQATPDIRINTVDHSKQDNGNTPLLEKDPAKEIKKKKLKSLISSLKAIEAKLEEVSITSRSLPCFNENDGIAQQAISHDRRDLSSGDRKVNSSKEQPAIVEQDILDVESIWKEKISLHLSLGEKYLEVLTCDLEYAEKKGLESLCWKRAVYSLVDQFRKALRKSASDIAALNAASATASSAEPSKAHSELAAMLFEDDDGSDGNVTEIPVIHEGGGMTFIKVEKPKPEEAKLNENKLHLKQARMMLTLFLHYLELADDFYLKLSLFLKSVDDDSNNDMDTYLNQWRRTRKYKWYTCVSLRGDIARYRWAYTPEKEDFSELLEQDQPAHEPITAWTKEEAFEEAWKFYFIGTWLMPAKGNLYFNLSLLLQQPSHLHTQGQDFHKLYFSTRSLMVRRNGFLNARESMLALFEGNRRWVQKNIESSKSSNGLKSKVRRSKDPKMNMEIDKNTTIPALFVRLHGMLFTKIGLDEFPRIKRAFFETLFEINHTQSKQDGFDQPIILDNQASKPVWYDPKKLSETHLFWLETVIVCLSSLYTYDFANSKFTKLLSSNSAKRFNLETSDEQVYQTLAEEIGDSVLFSHEIDLTCQIAVELLRRYLDPLLPSPSVPQLPQLPHVALNFTENKEFLFGPVLDEDGHRIHRNASDTKEQSNDTDTDAFAWLVYIEILLHWMVLNGVCIRSRDQVSLWETIVGDIGYDFIFPQGKRLTAANENRTSKISPAFWPLLLQFLNKLLSELPTEDKYDMVNKHLLDDDDEDDEEGEDNQTADKASSTKSSDLEYEFTKKILAILGKQPGLPEESLLRGLGWVDEIHGRFLKLEPDTKSTKSERSDTNTTSHRKLKILDYGFTLVKHLDDILYYDPVEEIFTISKSVEERAVALANEMTNHAQKLEHNTDGLYDDLKDETSLIGATTIAEMDDDVLLSSETDLDEQNEGDDFMTQLKKRREQLQSIVVSSEAEERFGYRRLPARVKEREARLNYLRECIIPGKTILVLDTNCFIGHLDLVKKLFKCQKWSIIVPLVVVTELDGLRTNTHRLGVMAQQGIELLQTTLAAKPKQSTSLRIQTSHNNFMNDISIRSEQFVFGESDKNLDDLILSTCLWWIAQHQHAQENDTEKAVPVCLVTGDRNLSVKARARDVEVVPVSAIIQLTPK</sequence>
<accession>S2IX35</accession>
<feature type="region of interest" description="Disordered" evidence="1">
    <location>
        <begin position="1"/>
        <end position="146"/>
    </location>
</feature>
<dbReference type="GO" id="GO:0042162">
    <property type="term" value="F:telomeric DNA binding"/>
    <property type="evidence" value="ECO:0007669"/>
    <property type="project" value="TreeGrafter"/>
</dbReference>
<gene>
    <name evidence="3" type="ORF">HMPREF1544_10981</name>
</gene>
<dbReference type="GO" id="GO:0070034">
    <property type="term" value="F:telomerase RNA binding"/>
    <property type="evidence" value="ECO:0007669"/>
    <property type="project" value="TreeGrafter"/>
</dbReference>
<feature type="region of interest" description="Disordered" evidence="1">
    <location>
        <begin position="894"/>
        <end position="917"/>
    </location>
</feature>
<dbReference type="EMBL" id="KE124121">
    <property type="protein sequence ID" value="EPB82301.1"/>
    <property type="molecule type" value="Genomic_DNA"/>
</dbReference>
<reference evidence="4" key="1">
    <citation type="submission" date="2013-05" db="EMBL/GenBank/DDBJ databases">
        <title>The Genome sequence of Mucor circinelloides f. circinelloides 1006PhL.</title>
        <authorList>
            <consortium name="The Broad Institute Genomics Platform"/>
            <person name="Cuomo C."/>
            <person name="Earl A."/>
            <person name="Findley K."/>
            <person name="Lee S.C."/>
            <person name="Walker B."/>
            <person name="Young S."/>
            <person name="Zeng Q."/>
            <person name="Gargeya S."/>
            <person name="Fitzgerald M."/>
            <person name="Haas B."/>
            <person name="Abouelleil A."/>
            <person name="Allen A.W."/>
            <person name="Alvarado L."/>
            <person name="Arachchi H.M."/>
            <person name="Berlin A.M."/>
            <person name="Chapman S.B."/>
            <person name="Gainer-Dewar J."/>
            <person name="Goldberg J."/>
            <person name="Griggs A."/>
            <person name="Gujja S."/>
            <person name="Hansen M."/>
            <person name="Howarth C."/>
            <person name="Imamovic A."/>
            <person name="Ireland A."/>
            <person name="Larimer J."/>
            <person name="McCowan C."/>
            <person name="Murphy C."/>
            <person name="Pearson M."/>
            <person name="Poon T.W."/>
            <person name="Priest M."/>
            <person name="Roberts A."/>
            <person name="Saif S."/>
            <person name="Shea T."/>
            <person name="Sisk P."/>
            <person name="Sykes S."/>
            <person name="Wortman J."/>
            <person name="Nusbaum C."/>
            <person name="Birren B."/>
        </authorList>
    </citation>
    <scope>NUCLEOTIDE SEQUENCE [LARGE SCALE GENOMIC DNA]</scope>
    <source>
        <strain evidence="4">1006PhL</strain>
    </source>
</reference>
<dbReference type="OrthoDB" id="2017974at2759"/>
<dbReference type="PANTHER" id="PTHR15696:SF0">
    <property type="entry name" value="TELOMERASE-BINDING PROTEIN EST1A"/>
    <property type="match status" value="1"/>
</dbReference>
<name>S2IX35_MUCC1</name>
<dbReference type="GO" id="GO:0005697">
    <property type="term" value="C:telomerase holoenzyme complex"/>
    <property type="evidence" value="ECO:0007669"/>
    <property type="project" value="TreeGrafter"/>
</dbReference>
<dbReference type="CDD" id="cd09880">
    <property type="entry name" value="PIN_Smg5-6-like"/>
    <property type="match status" value="1"/>
</dbReference>
<evidence type="ECO:0000313" key="4">
    <source>
        <dbReference type="Proteomes" id="UP000014254"/>
    </source>
</evidence>
<feature type="compositionally biased region" description="Basic and acidic residues" evidence="1">
    <location>
        <begin position="58"/>
        <end position="67"/>
    </location>
</feature>
<evidence type="ECO:0000259" key="2">
    <source>
        <dbReference type="SMART" id="SM00670"/>
    </source>
</evidence>
<dbReference type="OMA" id="NFMYDIS"/>
<keyword evidence="4" id="KW-1185">Reference proteome</keyword>
<dbReference type="SMART" id="SM00670">
    <property type="entry name" value="PINc"/>
    <property type="match status" value="1"/>
</dbReference>
<dbReference type="InParanoid" id="S2IX35"/>
<dbReference type="InterPro" id="IPR018834">
    <property type="entry name" value="DNA/RNA-bd_Est1-type"/>
</dbReference>
<dbReference type="InterPro" id="IPR011990">
    <property type="entry name" value="TPR-like_helical_dom_sf"/>
</dbReference>
<evidence type="ECO:0000256" key="1">
    <source>
        <dbReference type="SAM" id="MobiDB-lite"/>
    </source>
</evidence>
<dbReference type="GO" id="GO:0004540">
    <property type="term" value="F:RNA nuclease activity"/>
    <property type="evidence" value="ECO:0007669"/>
    <property type="project" value="UniProtKB-ARBA"/>
</dbReference>
<evidence type="ECO:0000313" key="3">
    <source>
        <dbReference type="EMBL" id="EPB82301.1"/>
    </source>
</evidence>
<feature type="compositionally biased region" description="Polar residues" evidence="1">
    <location>
        <begin position="27"/>
        <end position="37"/>
    </location>
</feature>
<dbReference type="Pfam" id="PF10373">
    <property type="entry name" value="EST1_DNA_bind"/>
    <property type="match status" value="1"/>
</dbReference>
<feature type="compositionally biased region" description="Acidic residues" evidence="1">
    <location>
        <begin position="894"/>
        <end position="907"/>
    </location>
</feature>
<dbReference type="STRING" id="1220926.S2IX35"/>
<organism evidence="3 4">
    <name type="scientific">Mucor circinelloides f. circinelloides (strain 1006PhL)</name>
    <name type="common">Mucormycosis agent</name>
    <name type="synonym">Calyptromyces circinelloides</name>
    <dbReference type="NCBI Taxonomy" id="1220926"/>
    <lineage>
        <taxon>Eukaryota</taxon>
        <taxon>Fungi</taxon>
        <taxon>Fungi incertae sedis</taxon>
        <taxon>Mucoromycota</taxon>
        <taxon>Mucoromycotina</taxon>
        <taxon>Mucoromycetes</taxon>
        <taxon>Mucorales</taxon>
        <taxon>Mucorineae</taxon>
        <taxon>Mucoraceae</taxon>
        <taxon>Mucor</taxon>
    </lineage>
</organism>
<proteinExistence type="predicted"/>
<dbReference type="eggNOG" id="KOG2162">
    <property type="taxonomic scope" value="Eukaryota"/>
</dbReference>
<dbReference type="GO" id="GO:0000184">
    <property type="term" value="P:nuclear-transcribed mRNA catabolic process, nonsense-mediated decay"/>
    <property type="evidence" value="ECO:0007669"/>
    <property type="project" value="TreeGrafter"/>
</dbReference>
<dbReference type="SUPFAM" id="SSF88723">
    <property type="entry name" value="PIN domain-like"/>
    <property type="match status" value="1"/>
</dbReference>
<dbReference type="Proteomes" id="UP000014254">
    <property type="component" value="Unassembled WGS sequence"/>
</dbReference>
<dbReference type="PANTHER" id="PTHR15696">
    <property type="entry name" value="SMG-7 SUPPRESSOR WITH MORPHOLOGICAL EFFECT ON GENITALIA PROTEIN 7"/>
    <property type="match status" value="1"/>
</dbReference>
<dbReference type="Pfam" id="PF13638">
    <property type="entry name" value="PIN_4"/>
    <property type="match status" value="1"/>
</dbReference>